<proteinExistence type="predicted"/>
<dbReference type="SUPFAM" id="SSF56112">
    <property type="entry name" value="Protein kinase-like (PK-like)"/>
    <property type="match status" value="1"/>
</dbReference>
<dbReference type="InterPro" id="IPR011009">
    <property type="entry name" value="Kinase-like_dom_sf"/>
</dbReference>
<evidence type="ECO:0000313" key="2">
    <source>
        <dbReference type="Proteomes" id="UP001446871"/>
    </source>
</evidence>
<comment type="caution">
    <text evidence="1">The sequence shown here is derived from an EMBL/GenBank/DDBJ whole genome shotgun (WGS) entry which is preliminary data.</text>
</comment>
<sequence>MLLDLDDNLKLADFSGSSIEGSDCRALVIYDLRCRLSNVDDPDQASDLFALGCAIYEMATGHLPYHDLPSKEVQRRFFRRKFPSLDDLKRDAPLIADAIDGCWHVKTSDGFKNAEEVIEVLAREIRYTTSKNKVWHESQTEEEITSRSKNVTKRVALHIAELTIAREGVIATVR</sequence>
<dbReference type="Gene3D" id="1.10.510.10">
    <property type="entry name" value="Transferase(Phosphotransferase) domain 1"/>
    <property type="match status" value="1"/>
</dbReference>
<protein>
    <recommendedName>
        <fullName evidence="3">Protein kinase domain-containing protein</fullName>
    </recommendedName>
</protein>
<name>A0ABR1VAN3_9PEZI</name>
<dbReference type="EMBL" id="JAQQWM010000004">
    <property type="protein sequence ID" value="KAK8068263.1"/>
    <property type="molecule type" value="Genomic_DNA"/>
</dbReference>
<evidence type="ECO:0008006" key="3">
    <source>
        <dbReference type="Google" id="ProtNLM"/>
    </source>
</evidence>
<reference evidence="1 2" key="1">
    <citation type="submission" date="2023-01" db="EMBL/GenBank/DDBJ databases">
        <title>Analysis of 21 Apiospora genomes using comparative genomics revels a genus with tremendous synthesis potential of carbohydrate active enzymes and secondary metabolites.</title>
        <authorList>
            <person name="Sorensen T."/>
        </authorList>
    </citation>
    <scope>NUCLEOTIDE SEQUENCE [LARGE SCALE GENOMIC DNA]</scope>
    <source>
        <strain evidence="1 2">CBS 83171</strain>
    </source>
</reference>
<organism evidence="1 2">
    <name type="scientific">Apiospora saccharicola</name>
    <dbReference type="NCBI Taxonomy" id="335842"/>
    <lineage>
        <taxon>Eukaryota</taxon>
        <taxon>Fungi</taxon>
        <taxon>Dikarya</taxon>
        <taxon>Ascomycota</taxon>
        <taxon>Pezizomycotina</taxon>
        <taxon>Sordariomycetes</taxon>
        <taxon>Xylariomycetidae</taxon>
        <taxon>Amphisphaeriales</taxon>
        <taxon>Apiosporaceae</taxon>
        <taxon>Apiospora</taxon>
    </lineage>
</organism>
<keyword evidence="2" id="KW-1185">Reference proteome</keyword>
<dbReference type="Proteomes" id="UP001446871">
    <property type="component" value="Unassembled WGS sequence"/>
</dbReference>
<accession>A0ABR1VAN3</accession>
<gene>
    <name evidence="1" type="ORF">PG996_007375</name>
</gene>
<evidence type="ECO:0000313" key="1">
    <source>
        <dbReference type="EMBL" id="KAK8068263.1"/>
    </source>
</evidence>